<dbReference type="RefSeq" id="WP_052108722.1">
    <property type="nucleotide sequence ID" value="NZ_CCSE01000001.1"/>
</dbReference>
<feature type="domain" description="M23ase beta-sheet core" evidence="6">
    <location>
        <begin position="45"/>
        <end position="139"/>
    </location>
</feature>
<dbReference type="STRING" id="1461582.BN1048_00334"/>
<dbReference type="InterPro" id="IPR050570">
    <property type="entry name" value="Cell_wall_metabolism_enzyme"/>
</dbReference>
<keyword evidence="5" id="KW-0378">Hydrolase</keyword>
<evidence type="ECO:0000259" key="6">
    <source>
        <dbReference type="Pfam" id="PF01551"/>
    </source>
</evidence>
<dbReference type="Gene3D" id="2.70.70.10">
    <property type="entry name" value="Glucose Permease (Domain IIA)"/>
    <property type="match status" value="1"/>
</dbReference>
<dbReference type="Proteomes" id="UP000044136">
    <property type="component" value="Unassembled WGS sequence"/>
</dbReference>
<dbReference type="HOGENOM" id="CLU_1076795_0_0_9"/>
<gene>
    <name evidence="8" type="ORF">BN1048_00334</name>
</gene>
<dbReference type="Gene3D" id="2.30.30.40">
    <property type="entry name" value="SH3 Domains"/>
    <property type="match status" value="1"/>
</dbReference>
<organism evidence="8 9">
    <name type="scientific">Jeotgalicoccus saudimassiliensis</name>
    <dbReference type="NCBI Taxonomy" id="1461582"/>
    <lineage>
        <taxon>Bacteria</taxon>
        <taxon>Bacillati</taxon>
        <taxon>Bacillota</taxon>
        <taxon>Bacilli</taxon>
        <taxon>Bacillales</taxon>
        <taxon>Staphylococcaceae</taxon>
        <taxon>Jeotgalicoccus</taxon>
    </lineage>
</organism>
<dbReference type="AlphaFoldDB" id="A0A078LVJ5"/>
<dbReference type="GO" id="GO:0006508">
    <property type="term" value="P:proteolysis"/>
    <property type="evidence" value="ECO:0007669"/>
    <property type="project" value="UniProtKB-KW"/>
</dbReference>
<dbReference type="PANTHER" id="PTHR21666:SF270">
    <property type="entry name" value="MUREIN HYDROLASE ACTIVATOR ENVC"/>
    <property type="match status" value="1"/>
</dbReference>
<evidence type="ECO:0000256" key="1">
    <source>
        <dbReference type="ARBA" id="ARBA00001667"/>
    </source>
</evidence>
<dbReference type="InterPro" id="IPR016047">
    <property type="entry name" value="M23ase_b-sheet_dom"/>
</dbReference>
<evidence type="ECO:0000256" key="2">
    <source>
        <dbReference type="ARBA" id="ARBA00001947"/>
    </source>
</evidence>
<protein>
    <recommendedName>
        <fullName evidence="4">lysostaphin</fullName>
        <ecNumber evidence="4">3.4.24.75</ecNumber>
    </recommendedName>
</protein>
<name>A0A078LVJ5_9STAP</name>
<accession>A0A078LVJ5</accession>
<keyword evidence="9" id="KW-1185">Reference proteome</keyword>
<dbReference type="Pfam" id="PF25606">
    <property type="entry name" value="SH3b_P2"/>
    <property type="match status" value="1"/>
</dbReference>
<dbReference type="CDD" id="cd12797">
    <property type="entry name" value="M23_peptidase"/>
    <property type="match status" value="1"/>
</dbReference>
<proteinExistence type="inferred from homology"/>
<dbReference type="EC" id="3.4.24.75" evidence="4"/>
<dbReference type="InterPro" id="IPR057958">
    <property type="entry name" value="SH3b_P2_dom"/>
</dbReference>
<evidence type="ECO:0000256" key="5">
    <source>
        <dbReference type="ARBA" id="ARBA00023049"/>
    </source>
</evidence>
<evidence type="ECO:0000256" key="4">
    <source>
        <dbReference type="ARBA" id="ARBA00012322"/>
    </source>
</evidence>
<comment type="catalytic activity">
    <reaction evidence="1">
        <text>Hydrolysis of the -Gly-|-Gly- bond in the pentaglycine inter-peptide link joining staphylococcal cell wall peptidoglycans.</text>
        <dbReference type="EC" id="3.4.24.75"/>
    </reaction>
</comment>
<evidence type="ECO:0000256" key="3">
    <source>
        <dbReference type="ARBA" id="ARBA00006646"/>
    </source>
</evidence>
<feature type="domain" description="SH3b-P2" evidence="7">
    <location>
        <begin position="168"/>
        <end position="219"/>
    </location>
</feature>
<reference evidence="8 9" key="1">
    <citation type="submission" date="2014-07" db="EMBL/GenBank/DDBJ databases">
        <authorList>
            <person name="Urmite Genomes Urmite Genomes"/>
        </authorList>
    </citation>
    <scope>NUCLEOTIDE SEQUENCE [LARGE SCALE GENOMIC DNA]</scope>
    <source>
        <strain evidence="8 9">13MG44_air</strain>
    </source>
</reference>
<dbReference type="EMBL" id="CCSE01000001">
    <property type="protein sequence ID" value="CDZ99208.1"/>
    <property type="molecule type" value="Genomic_DNA"/>
</dbReference>
<dbReference type="eggNOG" id="COG0739">
    <property type="taxonomic scope" value="Bacteria"/>
</dbReference>
<comment type="cofactor">
    <cofactor evidence="2">
        <name>Zn(2+)</name>
        <dbReference type="ChEBI" id="CHEBI:29105"/>
    </cofactor>
</comment>
<dbReference type="PANTHER" id="PTHR21666">
    <property type="entry name" value="PEPTIDASE-RELATED"/>
    <property type="match status" value="1"/>
</dbReference>
<keyword evidence="5" id="KW-0482">Metalloprotease</keyword>
<dbReference type="GO" id="GO:0004222">
    <property type="term" value="F:metalloendopeptidase activity"/>
    <property type="evidence" value="ECO:0007669"/>
    <property type="project" value="TreeGrafter"/>
</dbReference>
<evidence type="ECO:0000313" key="9">
    <source>
        <dbReference type="Proteomes" id="UP000044136"/>
    </source>
</evidence>
<comment type="similarity">
    <text evidence="3">Belongs to the peptidase M23B family.</text>
</comment>
<keyword evidence="5" id="KW-0645">Protease</keyword>
<evidence type="ECO:0000259" key="7">
    <source>
        <dbReference type="Pfam" id="PF25606"/>
    </source>
</evidence>
<dbReference type="OrthoDB" id="9809488at2"/>
<dbReference type="InterPro" id="IPR011055">
    <property type="entry name" value="Dup_hybrid_motif"/>
</dbReference>
<dbReference type="SUPFAM" id="SSF51261">
    <property type="entry name" value="Duplicated hybrid motif"/>
    <property type="match status" value="1"/>
</dbReference>
<dbReference type="Pfam" id="PF01551">
    <property type="entry name" value="Peptidase_M23"/>
    <property type="match status" value="1"/>
</dbReference>
<evidence type="ECO:0000313" key="8">
    <source>
        <dbReference type="EMBL" id="CDZ99208.1"/>
    </source>
</evidence>
<sequence length="258" mass="29359">MDPITYLISQGFKVTSDPGRYKSGIWGLRNYTVNGYNYDNYCGGYHRAYDLVKYDRAPVPAVFDGVVSSGTKSYGNFGGTVVIANKNLGVQVIYGHLSRPLNVRLGQYIKQGDIIGYQSNTNYQNIRMDSHLHIQFQNYGYINSERNFVCTGINPLTINVNQRVYNAAWLWSGMFTAKKIINIRDFPSLTGRRVSFTVVNSKFYFDKLYDNDGYWWIRCIHNGRTVFIACGKKVPGKVFKETELYGSVDSLDTSKGKE</sequence>